<evidence type="ECO:0000256" key="2">
    <source>
        <dbReference type="ARBA" id="ARBA00022603"/>
    </source>
</evidence>
<keyword evidence="4 8" id="KW-0949">S-adenosyl-L-methionine</keyword>
<keyword evidence="2 8" id="KW-0489">Methyltransferase</keyword>
<keyword evidence="5 8" id="KW-0819">tRNA processing</keyword>
<evidence type="ECO:0000313" key="9">
    <source>
        <dbReference type="EMBL" id="AIE95777.1"/>
    </source>
</evidence>
<dbReference type="PANTHER" id="PTHR10631">
    <property type="entry name" value="N 2 ,N 2 -DIMETHYLGUANOSINE TRNA METHYLTRANSFERASE"/>
    <property type="match status" value="1"/>
</dbReference>
<keyword evidence="1 8" id="KW-0820">tRNA-binding</keyword>
<dbReference type="AlphaFoldDB" id="A0A075G1P6"/>
<dbReference type="GO" id="GO:0002940">
    <property type="term" value="P:tRNA N2-guanine methylation"/>
    <property type="evidence" value="ECO:0007669"/>
    <property type="project" value="TreeGrafter"/>
</dbReference>
<dbReference type="Gene3D" id="3.40.50.150">
    <property type="entry name" value="Vaccinia Virus protein VP39"/>
    <property type="match status" value="1"/>
</dbReference>
<evidence type="ECO:0000256" key="7">
    <source>
        <dbReference type="ARBA" id="ARBA00039099"/>
    </source>
</evidence>
<comment type="similarity">
    <text evidence="8">Belongs to the class I-like SAM-binding methyltransferase superfamily. Trm1 family.</text>
</comment>
<dbReference type="EC" id="2.1.1.216" evidence="7"/>
<proteinExistence type="inferred from homology"/>
<evidence type="ECO:0000256" key="5">
    <source>
        <dbReference type="ARBA" id="ARBA00022694"/>
    </source>
</evidence>
<evidence type="ECO:0000256" key="4">
    <source>
        <dbReference type="ARBA" id="ARBA00022691"/>
    </source>
</evidence>
<gene>
    <name evidence="9" type="primary">TRMT1</name>
    <name evidence="9" type="synonym">trm1</name>
</gene>
<dbReference type="SUPFAM" id="SSF53335">
    <property type="entry name" value="S-adenosyl-L-methionine-dependent methyltransferases"/>
    <property type="match status" value="1"/>
</dbReference>
<dbReference type="EMBL" id="KF900461">
    <property type="protein sequence ID" value="AIE95777.1"/>
    <property type="molecule type" value="Genomic_DNA"/>
</dbReference>
<dbReference type="InterPro" id="IPR002905">
    <property type="entry name" value="Trm1"/>
</dbReference>
<sequence>MGTPTLPGWPGLIHREGRTLTRVTSAPDSTTRGPAAKSSDAVFHNPAMAGSRTRSVLLMAHVIESGILGDGPIRAIDGLSASGLRARRWLHELPEGIGERLIATAGDMNQNALDWAMATESEFPAGRGEFNSLLGDLRSSILSQGWHWIDIDPFGSPVPFLDTAIQALARRGVLEVSATDSAALSGSSKNPLMRRYGARVRLDKMKHDSGLRVLMATVARAAARHDRSIEPLLSIWDSHHLRVSVSVRRVMTGANDVEESLGWRVYTPNQAEVDASVAAGLLPADDGSDLPIRCFLPLSHPVAREDKRVSGPMWIGPIANADAMSSMTTERALEMCGPEAAGEDPAGWSGADFEAERRRVVRSVRNLAEEAESISAAHLIAVDELASWLERGSPPSPAKMVAYLKEQGHSASVSHYTEPSFRTDAPWSAVLAAIDTISTADV</sequence>
<dbReference type="PANTHER" id="PTHR10631:SF3">
    <property type="entry name" value="TRNA (GUANINE(26)-N(2))-DIMETHYLTRANSFERASE"/>
    <property type="match status" value="1"/>
</dbReference>
<name>A0A075G1P6_9EURY</name>
<accession>A0A075G1P6</accession>
<evidence type="ECO:0000256" key="6">
    <source>
        <dbReference type="ARBA" id="ARBA00022884"/>
    </source>
</evidence>
<evidence type="ECO:0000256" key="1">
    <source>
        <dbReference type="ARBA" id="ARBA00022555"/>
    </source>
</evidence>
<protein>
    <recommendedName>
        <fullName evidence="7">tRNA (guanine(26)-N(2))-dimethyltransferase</fullName>
        <ecNumber evidence="7">2.1.1.216</ecNumber>
    </recommendedName>
</protein>
<keyword evidence="3 8" id="KW-0808">Transferase</keyword>
<dbReference type="Gene3D" id="3.30.56.70">
    <property type="entry name" value="N2,N2-dimethylguanosine tRNA methyltransferase, C-terminal domain"/>
    <property type="match status" value="1"/>
</dbReference>
<keyword evidence="6 8" id="KW-0694">RNA-binding</keyword>
<reference evidence="9" key="1">
    <citation type="journal article" date="2014" name="Genome Biol. Evol.">
        <title>Pangenome evidence for extensive interdomain horizontal transfer affecting lineage core and shell genes in uncultured planktonic thaumarchaeota and euryarchaeota.</title>
        <authorList>
            <person name="Deschamps P."/>
            <person name="Zivanovic Y."/>
            <person name="Moreira D."/>
            <person name="Rodriguez-Valera F."/>
            <person name="Lopez-Garcia P."/>
        </authorList>
    </citation>
    <scope>NUCLEOTIDE SEQUENCE</scope>
</reference>
<dbReference type="GO" id="GO:0160104">
    <property type="term" value="F:tRNA (guanine(26)-N2)-dimethyltransferase activity"/>
    <property type="evidence" value="ECO:0007669"/>
    <property type="project" value="UniProtKB-EC"/>
</dbReference>
<evidence type="ECO:0000256" key="3">
    <source>
        <dbReference type="ARBA" id="ARBA00022679"/>
    </source>
</evidence>
<organism evidence="9">
    <name type="scientific">uncultured marine group II/III euryarchaeote AD1000_70_A08</name>
    <dbReference type="NCBI Taxonomy" id="1457803"/>
    <lineage>
        <taxon>Archaea</taxon>
        <taxon>Methanobacteriati</taxon>
        <taxon>Methanobacteriota</taxon>
        <taxon>environmental samples</taxon>
    </lineage>
</organism>
<dbReference type="Pfam" id="PF02005">
    <property type="entry name" value="TRM"/>
    <property type="match status" value="1"/>
</dbReference>
<dbReference type="InterPro" id="IPR042296">
    <property type="entry name" value="tRNA_met_Trm1_C"/>
</dbReference>
<dbReference type="GO" id="GO:0000049">
    <property type="term" value="F:tRNA binding"/>
    <property type="evidence" value="ECO:0007669"/>
    <property type="project" value="UniProtKB-UniRule"/>
</dbReference>
<evidence type="ECO:0000256" key="8">
    <source>
        <dbReference type="PROSITE-ProRule" id="PRU00958"/>
    </source>
</evidence>
<dbReference type="PROSITE" id="PS51626">
    <property type="entry name" value="SAM_MT_TRM1"/>
    <property type="match status" value="1"/>
</dbReference>
<dbReference type="InterPro" id="IPR029063">
    <property type="entry name" value="SAM-dependent_MTases_sf"/>
</dbReference>